<dbReference type="Gene3D" id="3.30.420.10">
    <property type="entry name" value="Ribonuclease H-like superfamily/Ribonuclease H"/>
    <property type="match status" value="1"/>
</dbReference>
<dbReference type="Proteomes" id="UP000801492">
    <property type="component" value="Unassembled WGS sequence"/>
</dbReference>
<name>A0A8K0DG56_IGNLU</name>
<sequence>MKYHFLNLTQRNAPPKQYAVDILAEKYGHSVVRLPLYHCLFNLIEPVCGIAKTYYNKHICRDGGGMAKAVVVWKEVLEQITPATWQNCISYTERMIMEWWKREVRFEREDVRPLIIHLQDDSYKDIHKHTREGPSKKNSLIDYFLIKKINWKMVKDVKFQEKQKYLMKLDLIK</sequence>
<keyword evidence="2" id="KW-1185">Reference proteome</keyword>
<evidence type="ECO:0000313" key="1">
    <source>
        <dbReference type="EMBL" id="KAF2903566.1"/>
    </source>
</evidence>
<comment type="caution">
    <text evidence="1">The sequence shown here is derived from an EMBL/GenBank/DDBJ whole genome shotgun (WGS) entry which is preliminary data.</text>
</comment>
<gene>
    <name evidence="1" type="ORF">ILUMI_02639</name>
</gene>
<proteinExistence type="predicted"/>
<dbReference type="GO" id="GO:0003676">
    <property type="term" value="F:nucleic acid binding"/>
    <property type="evidence" value="ECO:0007669"/>
    <property type="project" value="InterPro"/>
</dbReference>
<dbReference type="PANTHER" id="PTHR33939">
    <property type="entry name" value="PROTEIN CBG22215"/>
    <property type="match status" value="1"/>
</dbReference>
<protein>
    <submittedName>
        <fullName evidence="1">Uncharacterized protein</fullName>
    </submittedName>
</protein>
<dbReference type="OrthoDB" id="6742587at2759"/>
<dbReference type="AlphaFoldDB" id="A0A8K0DG56"/>
<dbReference type="EMBL" id="VTPC01000996">
    <property type="protein sequence ID" value="KAF2903566.1"/>
    <property type="molecule type" value="Genomic_DNA"/>
</dbReference>
<accession>A0A8K0DG56</accession>
<reference evidence="1" key="1">
    <citation type="submission" date="2019-08" db="EMBL/GenBank/DDBJ databases">
        <title>The genome of the North American firefly Photinus pyralis.</title>
        <authorList>
            <consortium name="Photinus pyralis genome working group"/>
            <person name="Fallon T.R."/>
            <person name="Sander Lower S.E."/>
            <person name="Weng J.-K."/>
        </authorList>
    </citation>
    <scope>NUCLEOTIDE SEQUENCE</scope>
    <source>
        <strain evidence="1">TRF0915ILg1</strain>
        <tissue evidence="1">Whole body</tissue>
    </source>
</reference>
<organism evidence="1 2">
    <name type="scientific">Ignelater luminosus</name>
    <name type="common">Cucubano</name>
    <name type="synonym">Pyrophorus luminosus</name>
    <dbReference type="NCBI Taxonomy" id="2038154"/>
    <lineage>
        <taxon>Eukaryota</taxon>
        <taxon>Metazoa</taxon>
        <taxon>Ecdysozoa</taxon>
        <taxon>Arthropoda</taxon>
        <taxon>Hexapoda</taxon>
        <taxon>Insecta</taxon>
        <taxon>Pterygota</taxon>
        <taxon>Neoptera</taxon>
        <taxon>Endopterygota</taxon>
        <taxon>Coleoptera</taxon>
        <taxon>Polyphaga</taxon>
        <taxon>Elateriformia</taxon>
        <taxon>Elateroidea</taxon>
        <taxon>Elateridae</taxon>
        <taxon>Agrypninae</taxon>
        <taxon>Pyrophorini</taxon>
        <taxon>Ignelater</taxon>
    </lineage>
</organism>
<evidence type="ECO:0000313" key="2">
    <source>
        <dbReference type="Proteomes" id="UP000801492"/>
    </source>
</evidence>
<dbReference type="PANTHER" id="PTHR33939:SF1">
    <property type="entry name" value="DUF4371 DOMAIN-CONTAINING PROTEIN"/>
    <property type="match status" value="1"/>
</dbReference>
<dbReference type="InterPro" id="IPR036397">
    <property type="entry name" value="RNaseH_sf"/>
</dbReference>